<keyword evidence="3" id="KW-0813">Transport</keyword>
<feature type="transmembrane region" description="Helical" evidence="8">
    <location>
        <begin position="6"/>
        <end position="23"/>
    </location>
</feature>
<comment type="subcellular location">
    <subcellularLocation>
        <location evidence="1">Cell membrane</location>
        <topology evidence="1">Multi-pass membrane protein</topology>
    </subcellularLocation>
</comment>
<name>A0A1H6HZA2_RUMFL</name>
<feature type="transmembrane region" description="Helical" evidence="8">
    <location>
        <begin position="65"/>
        <end position="87"/>
    </location>
</feature>
<comment type="similarity">
    <text evidence="2">Belongs to the auxin efflux carrier (TC 2.A.69) family.</text>
</comment>
<feature type="transmembrane region" description="Helical" evidence="8">
    <location>
        <begin position="99"/>
        <end position="119"/>
    </location>
</feature>
<dbReference type="InterPro" id="IPR038770">
    <property type="entry name" value="Na+/solute_symporter_sf"/>
</dbReference>
<dbReference type="GO" id="GO:0005886">
    <property type="term" value="C:plasma membrane"/>
    <property type="evidence" value="ECO:0007669"/>
    <property type="project" value="UniProtKB-SubCell"/>
</dbReference>
<evidence type="ECO:0000256" key="3">
    <source>
        <dbReference type="ARBA" id="ARBA00022448"/>
    </source>
</evidence>
<evidence type="ECO:0000256" key="7">
    <source>
        <dbReference type="ARBA" id="ARBA00023136"/>
    </source>
</evidence>
<gene>
    <name evidence="9" type="ORF">SAMN02910265_00515</name>
</gene>
<evidence type="ECO:0000256" key="2">
    <source>
        <dbReference type="ARBA" id="ARBA00010145"/>
    </source>
</evidence>
<keyword evidence="5 8" id="KW-0812">Transmembrane</keyword>
<dbReference type="EMBL" id="FNWV01000001">
    <property type="protein sequence ID" value="SEH41454.1"/>
    <property type="molecule type" value="Genomic_DNA"/>
</dbReference>
<dbReference type="InterPro" id="IPR004776">
    <property type="entry name" value="Mem_transp_PIN-like"/>
</dbReference>
<evidence type="ECO:0000256" key="4">
    <source>
        <dbReference type="ARBA" id="ARBA00022475"/>
    </source>
</evidence>
<evidence type="ECO:0000256" key="8">
    <source>
        <dbReference type="SAM" id="Phobius"/>
    </source>
</evidence>
<feature type="transmembrane region" description="Helical" evidence="8">
    <location>
        <begin position="125"/>
        <end position="146"/>
    </location>
</feature>
<feature type="transmembrane region" description="Helical" evidence="8">
    <location>
        <begin position="35"/>
        <end position="53"/>
    </location>
</feature>
<organism evidence="9 10">
    <name type="scientific">Ruminococcus flavefaciens</name>
    <dbReference type="NCBI Taxonomy" id="1265"/>
    <lineage>
        <taxon>Bacteria</taxon>
        <taxon>Bacillati</taxon>
        <taxon>Bacillota</taxon>
        <taxon>Clostridia</taxon>
        <taxon>Eubacteriales</taxon>
        <taxon>Oscillospiraceae</taxon>
        <taxon>Ruminococcus</taxon>
    </lineage>
</organism>
<dbReference type="Proteomes" id="UP000183190">
    <property type="component" value="Unassembled WGS sequence"/>
</dbReference>
<evidence type="ECO:0000313" key="10">
    <source>
        <dbReference type="Proteomes" id="UP000183190"/>
    </source>
</evidence>
<dbReference type="GO" id="GO:0055085">
    <property type="term" value="P:transmembrane transport"/>
    <property type="evidence" value="ECO:0007669"/>
    <property type="project" value="InterPro"/>
</dbReference>
<feature type="transmembrane region" description="Helical" evidence="8">
    <location>
        <begin position="158"/>
        <end position="176"/>
    </location>
</feature>
<dbReference type="Pfam" id="PF03547">
    <property type="entry name" value="Mem_trans"/>
    <property type="match status" value="2"/>
</dbReference>
<reference evidence="9 10" key="1">
    <citation type="submission" date="2016-10" db="EMBL/GenBank/DDBJ databases">
        <authorList>
            <person name="de Groot N.N."/>
        </authorList>
    </citation>
    <scope>NUCLEOTIDE SEQUENCE [LARGE SCALE GENOMIC DNA]</scope>
    <source>
        <strain evidence="9 10">YAD2003</strain>
    </source>
</reference>
<dbReference type="AlphaFoldDB" id="A0A1H6HZA2"/>
<evidence type="ECO:0000256" key="6">
    <source>
        <dbReference type="ARBA" id="ARBA00022989"/>
    </source>
</evidence>
<proteinExistence type="inferred from homology"/>
<evidence type="ECO:0000256" key="1">
    <source>
        <dbReference type="ARBA" id="ARBA00004651"/>
    </source>
</evidence>
<dbReference type="PANTHER" id="PTHR36838">
    <property type="entry name" value="AUXIN EFFLUX CARRIER FAMILY PROTEIN"/>
    <property type="match status" value="1"/>
</dbReference>
<accession>A0A1H6HZA2</accession>
<keyword evidence="6 8" id="KW-1133">Transmembrane helix</keyword>
<evidence type="ECO:0000313" key="9">
    <source>
        <dbReference type="EMBL" id="SEH41454.1"/>
    </source>
</evidence>
<dbReference type="OrthoDB" id="9798064at2"/>
<keyword evidence="7 8" id="KW-0472">Membrane</keyword>
<sequence>MSSTILNQTIIMLILIGIGVLCAKTKLISETSNKDLSKFVLQVVNPVVIFMSYQKPYKAELAKNLLLTFVISLAAMTIMILFSYFLVRKKEGREFEIERFSSVYSNCGFMGIPLVNALFGDEGVFYLTAFITVFNLIVWTHGVILVSGEKDFKQVVKVFYSPTIISIFLGLITFFFEIRLPDTAVSALSFIKDVNTPMAMIVSGVTIAATDVPKLLKNYRVYYVCFLKLFVMPLILAVPLSLFSDFDDKVRMTVLVAAAAPPAAMCTLLSIRYGKNSVYASEIFTAGTILSVGTLPLVVKATEYLTKIL</sequence>
<feature type="transmembrane region" description="Helical" evidence="8">
    <location>
        <begin position="254"/>
        <end position="273"/>
    </location>
</feature>
<dbReference type="RefSeq" id="WP_074714322.1">
    <property type="nucleotide sequence ID" value="NZ_FNWV01000001.1"/>
</dbReference>
<dbReference type="PANTHER" id="PTHR36838:SF1">
    <property type="entry name" value="SLR1864 PROTEIN"/>
    <property type="match status" value="1"/>
</dbReference>
<feature type="transmembrane region" description="Helical" evidence="8">
    <location>
        <begin position="221"/>
        <end position="242"/>
    </location>
</feature>
<evidence type="ECO:0008006" key="11">
    <source>
        <dbReference type="Google" id="ProtNLM"/>
    </source>
</evidence>
<dbReference type="Gene3D" id="1.20.1530.20">
    <property type="match status" value="1"/>
</dbReference>
<feature type="transmembrane region" description="Helical" evidence="8">
    <location>
        <begin position="279"/>
        <end position="299"/>
    </location>
</feature>
<keyword evidence="4" id="KW-1003">Cell membrane</keyword>
<protein>
    <recommendedName>
        <fullName evidence="11">AEC family transporter</fullName>
    </recommendedName>
</protein>
<evidence type="ECO:0000256" key="5">
    <source>
        <dbReference type="ARBA" id="ARBA00022692"/>
    </source>
</evidence>